<proteinExistence type="predicted"/>
<evidence type="ECO:0000313" key="3">
    <source>
        <dbReference type="Proteomes" id="UP000620075"/>
    </source>
</evidence>
<dbReference type="SUPFAM" id="SSF56281">
    <property type="entry name" value="Metallo-hydrolase/oxidoreductase"/>
    <property type="match status" value="1"/>
</dbReference>
<sequence length="251" mass="27840">MKLTFMGTAGARFMVAKQLAASGGLYLEEGGTRLALDPGPGAVVQYAKRKVDLTRLGGIMLSHKHLDHSCDINVMIEGMTEGGFRSRGSVFCPSDALDEDPVILNYLRGFPQELVRLEPDCAYELGELSFHSTSRHVHGVETYGFRFRRLGAERDQLGWVTDSKFYEGIAEDHRAEVMLIHTVLTESRPDLPHLGLDDAERIIQEAKPRLAVISHFGMGVWRARPWEVAAAMSERVGSEVKAARDGMTLEL</sequence>
<dbReference type="Proteomes" id="UP000620075">
    <property type="component" value="Unassembled WGS sequence"/>
</dbReference>
<evidence type="ECO:0000259" key="1">
    <source>
        <dbReference type="Pfam" id="PF12706"/>
    </source>
</evidence>
<accession>A0A934N6H6</accession>
<feature type="domain" description="Metallo-beta-lactamase" evidence="1">
    <location>
        <begin position="32"/>
        <end position="216"/>
    </location>
</feature>
<organism evidence="2 3">
    <name type="scientific">Candidatus Dormiibacter inghamiae</name>
    <dbReference type="NCBI Taxonomy" id="3127013"/>
    <lineage>
        <taxon>Bacteria</taxon>
        <taxon>Bacillati</taxon>
        <taxon>Candidatus Dormiibacterota</taxon>
        <taxon>Candidatus Dormibacteria</taxon>
        <taxon>Candidatus Dormibacterales</taxon>
        <taxon>Candidatus Dormibacteraceae</taxon>
        <taxon>Candidatus Dormiibacter</taxon>
    </lineage>
</organism>
<reference evidence="2 3" key="1">
    <citation type="submission" date="2020-10" db="EMBL/GenBank/DDBJ databases">
        <title>Ca. Dormibacterota MAGs.</title>
        <authorList>
            <person name="Montgomery K."/>
        </authorList>
    </citation>
    <scope>NUCLEOTIDE SEQUENCE [LARGE SCALE GENOMIC DNA]</scope>
    <source>
        <strain evidence="2">SC8811_S16_3</strain>
    </source>
</reference>
<dbReference type="Pfam" id="PF12706">
    <property type="entry name" value="Lactamase_B_2"/>
    <property type="match status" value="1"/>
</dbReference>
<dbReference type="AlphaFoldDB" id="A0A934N6H6"/>
<gene>
    <name evidence="2" type="ORF">JF888_04930</name>
</gene>
<comment type="caution">
    <text evidence="2">The sequence shown here is derived from an EMBL/GenBank/DDBJ whole genome shotgun (WGS) entry which is preliminary data.</text>
</comment>
<dbReference type="InterPro" id="IPR001279">
    <property type="entry name" value="Metallo-B-lactamas"/>
</dbReference>
<dbReference type="EMBL" id="JAEKNQ010000020">
    <property type="protein sequence ID" value="MBJ7602525.1"/>
    <property type="molecule type" value="Genomic_DNA"/>
</dbReference>
<evidence type="ECO:0000313" key="2">
    <source>
        <dbReference type="EMBL" id="MBJ7602525.1"/>
    </source>
</evidence>
<dbReference type="InterPro" id="IPR036866">
    <property type="entry name" value="RibonucZ/Hydroxyglut_hydro"/>
</dbReference>
<protein>
    <submittedName>
        <fullName evidence="2">MBL fold metallo-hydrolase</fullName>
    </submittedName>
</protein>
<dbReference type="RefSeq" id="WP_338177097.1">
    <property type="nucleotide sequence ID" value="NZ_JAEKNQ010000020.1"/>
</dbReference>
<dbReference type="Gene3D" id="3.60.15.10">
    <property type="entry name" value="Ribonuclease Z/Hydroxyacylglutathione hydrolase-like"/>
    <property type="match status" value="1"/>
</dbReference>
<name>A0A934N6H6_9BACT</name>